<dbReference type="PANTHER" id="PTHR44750:SF1">
    <property type="entry name" value="GLUTATHIONE S-TRANSFERASE T1-RELATED"/>
    <property type="match status" value="1"/>
</dbReference>
<dbReference type="PANTHER" id="PTHR44750">
    <property type="entry name" value="GLUTATHIONE S-TRANSFERASE T1-RELATED"/>
    <property type="match status" value="1"/>
</dbReference>
<dbReference type="InterPro" id="IPR004045">
    <property type="entry name" value="Glutathione_S-Trfase_N"/>
</dbReference>
<dbReference type="EC" id="2.5.1.18" evidence="2"/>
<dbReference type="PROSITE" id="PS50404">
    <property type="entry name" value="GST_NTER"/>
    <property type="match status" value="1"/>
</dbReference>
<organism evidence="8">
    <name type="scientific">Euphorbia esula</name>
    <name type="common">Leafy spurge</name>
    <dbReference type="NCBI Taxonomy" id="3993"/>
    <lineage>
        <taxon>Eukaryota</taxon>
        <taxon>Viridiplantae</taxon>
        <taxon>Streptophyta</taxon>
        <taxon>Embryophyta</taxon>
        <taxon>Tracheophyta</taxon>
        <taxon>Spermatophyta</taxon>
        <taxon>Magnoliopsida</taxon>
        <taxon>eudicotyledons</taxon>
        <taxon>Gunneridae</taxon>
        <taxon>Pentapetalae</taxon>
        <taxon>rosids</taxon>
        <taxon>fabids</taxon>
        <taxon>Malpighiales</taxon>
        <taxon>Euphorbiaceae</taxon>
        <taxon>Euphorbioideae</taxon>
        <taxon>Euphorbieae</taxon>
        <taxon>Euphorbia</taxon>
        <taxon>Euphorbia subgen. Esula</taxon>
        <taxon>Euphorbia sect. Esula</taxon>
    </lineage>
</organism>
<comment type="catalytic activity">
    <reaction evidence="5">
        <text>RX + glutathione = an S-substituted glutathione + a halide anion + H(+)</text>
        <dbReference type="Rhea" id="RHEA:16437"/>
        <dbReference type="ChEBI" id="CHEBI:15378"/>
        <dbReference type="ChEBI" id="CHEBI:16042"/>
        <dbReference type="ChEBI" id="CHEBI:17792"/>
        <dbReference type="ChEBI" id="CHEBI:57925"/>
        <dbReference type="ChEBI" id="CHEBI:90779"/>
        <dbReference type="EC" id="2.5.1.18"/>
    </reaction>
</comment>
<dbReference type="GO" id="GO:0004364">
    <property type="term" value="F:glutathione transferase activity"/>
    <property type="evidence" value="ECO:0007669"/>
    <property type="project" value="UniProtKB-EC"/>
</dbReference>
<dbReference type="PROSITE" id="PS50405">
    <property type="entry name" value="GST_CTER"/>
    <property type="match status" value="1"/>
</dbReference>
<protein>
    <recommendedName>
        <fullName evidence="2">glutathione transferase</fullName>
        <ecNumber evidence="2">2.5.1.18</ecNumber>
    </recommendedName>
</protein>
<dbReference type="Pfam" id="PF02798">
    <property type="entry name" value="GST_N"/>
    <property type="match status" value="1"/>
</dbReference>
<evidence type="ECO:0000256" key="1">
    <source>
        <dbReference type="ARBA" id="ARBA00009899"/>
    </source>
</evidence>
<dbReference type="EMBL" id="AF239927">
    <property type="protein sequence ID" value="AAF64449.1"/>
    <property type="molecule type" value="mRNA"/>
</dbReference>
<dbReference type="InterPro" id="IPR040079">
    <property type="entry name" value="Glutathione_S-Trfase"/>
</dbReference>
<dbReference type="Gene3D" id="1.20.1050.10">
    <property type="match status" value="1"/>
</dbReference>
<dbReference type="SUPFAM" id="SSF52833">
    <property type="entry name" value="Thioredoxin-like"/>
    <property type="match status" value="1"/>
</dbReference>
<evidence type="ECO:0000256" key="4">
    <source>
        <dbReference type="ARBA" id="ARBA00022679"/>
    </source>
</evidence>
<dbReference type="InterPro" id="IPR043377">
    <property type="entry name" value="GSTT1/2/3"/>
</dbReference>
<keyword evidence="4 8" id="KW-0808">Transferase</keyword>
<name>Q9M558_EUPES</name>
<evidence type="ECO:0000313" key="8">
    <source>
        <dbReference type="EMBL" id="AAF64449.1"/>
    </source>
</evidence>
<dbReference type="InterPro" id="IPR040075">
    <property type="entry name" value="GST_N_Theta"/>
</dbReference>
<dbReference type="SFLD" id="SFLDG00358">
    <property type="entry name" value="Main_(cytGST)"/>
    <property type="match status" value="1"/>
</dbReference>
<feature type="domain" description="GST N-terminal" evidence="6">
    <location>
        <begin position="1"/>
        <end position="82"/>
    </location>
</feature>
<keyword evidence="3" id="KW-0216">Detoxification</keyword>
<dbReference type="InterPro" id="IPR036282">
    <property type="entry name" value="Glutathione-S-Trfase_C_sf"/>
</dbReference>
<proteinExistence type="evidence at transcript level"/>
<dbReference type="SFLD" id="SFLDG01153">
    <property type="entry name" value="Main.4:_Theta-like"/>
    <property type="match status" value="1"/>
</dbReference>
<dbReference type="InterPro" id="IPR010987">
    <property type="entry name" value="Glutathione-S-Trfase_C-like"/>
</dbReference>
<dbReference type="SFLD" id="SFLDS00019">
    <property type="entry name" value="Glutathione_Transferase_(cytos"/>
    <property type="match status" value="1"/>
</dbReference>
<evidence type="ECO:0000259" key="7">
    <source>
        <dbReference type="PROSITE" id="PS50405"/>
    </source>
</evidence>
<sequence>MALKLYVHRVSQPSRALVIFCKSNGIEFEEAHIDLMKKQHKSPDFLEINPMGQVPSMVHGDFKLFESHAILTYLTAAYPEVADHWYPSDIKQRAKVQSVLDWHHSNLRRGAVGYIFNSKLAPAFGIPLNPQAAAEGEKTLLASLSTLDSFWLTDSGKFLVGQDEPSVADLSLVCELMQLEFLEEDDRKRILGPFKKVQQWIEDTKIATNPHFDEVHETLFQARAMILKQIPTGEKSEA</sequence>
<dbReference type="AlphaFoldDB" id="Q9M558"/>
<dbReference type="SUPFAM" id="SSF47616">
    <property type="entry name" value="GST C-terminal domain-like"/>
    <property type="match status" value="1"/>
</dbReference>
<accession>Q9M558</accession>
<reference evidence="8" key="1">
    <citation type="submission" date="2000-03" db="EMBL/GenBank/DDBJ databases">
        <title>Identification of mRNAs expressed in underground adventitious buds of Euphorbia esula (leafy spurge).</title>
        <authorList>
            <person name="Anderson J.V."/>
            <person name="Horvath D.P."/>
        </authorList>
    </citation>
    <scope>NUCLEOTIDE SEQUENCE</scope>
    <source>
        <tissue evidence="8">Underground adventitious buds</tissue>
    </source>
</reference>
<evidence type="ECO:0000259" key="6">
    <source>
        <dbReference type="PROSITE" id="PS50404"/>
    </source>
</evidence>
<evidence type="ECO:0000256" key="3">
    <source>
        <dbReference type="ARBA" id="ARBA00022575"/>
    </source>
</evidence>
<evidence type="ECO:0000256" key="5">
    <source>
        <dbReference type="ARBA" id="ARBA00047960"/>
    </source>
</evidence>
<feature type="domain" description="GST C-terminal" evidence="7">
    <location>
        <begin position="89"/>
        <end position="234"/>
    </location>
</feature>
<dbReference type="InterPro" id="IPR036249">
    <property type="entry name" value="Thioredoxin-like_sf"/>
</dbReference>
<dbReference type="FunFam" id="1.20.1050.10:FF:000039">
    <property type="entry name" value="Glutathione S-transferase theta-1"/>
    <property type="match status" value="1"/>
</dbReference>
<dbReference type="CDD" id="cd03050">
    <property type="entry name" value="GST_N_Theta"/>
    <property type="match status" value="1"/>
</dbReference>
<dbReference type="Gene3D" id="3.40.30.10">
    <property type="entry name" value="Glutaredoxin"/>
    <property type="match status" value="1"/>
</dbReference>
<dbReference type="GO" id="GO:0009407">
    <property type="term" value="P:toxin catabolic process"/>
    <property type="evidence" value="ECO:0007669"/>
    <property type="project" value="UniProtKB-ARBA"/>
</dbReference>
<evidence type="ECO:0000256" key="2">
    <source>
        <dbReference type="ARBA" id="ARBA00012452"/>
    </source>
</evidence>
<comment type="similarity">
    <text evidence="1">Belongs to the GST superfamily. Theta family.</text>
</comment>